<organism evidence="1 2">
    <name type="scientific">Caenorhabditis tropicalis</name>
    <dbReference type="NCBI Taxonomy" id="1561998"/>
    <lineage>
        <taxon>Eukaryota</taxon>
        <taxon>Metazoa</taxon>
        <taxon>Ecdysozoa</taxon>
        <taxon>Nematoda</taxon>
        <taxon>Chromadorea</taxon>
        <taxon>Rhabditida</taxon>
        <taxon>Rhabditina</taxon>
        <taxon>Rhabditomorpha</taxon>
        <taxon>Rhabditoidea</taxon>
        <taxon>Rhabditidae</taxon>
        <taxon>Peloderinae</taxon>
        <taxon>Caenorhabditis</taxon>
    </lineage>
</organism>
<evidence type="ECO:0000313" key="1">
    <source>
        <dbReference type="Proteomes" id="UP000095282"/>
    </source>
</evidence>
<reference evidence="2" key="1">
    <citation type="submission" date="2016-11" db="UniProtKB">
        <authorList>
            <consortium name="WormBaseParasite"/>
        </authorList>
    </citation>
    <scope>IDENTIFICATION</scope>
</reference>
<protein>
    <submittedName>
        <fullName evidence="2">Uncharacterized protein</fullName>
    </submittedName>
</protein>
<dbReference type="Proteomes" id="UP000095282">
    <property type="component" value="Unplaced"/>
</dbReference>
<name>A0A1I7UGG6_9PELO</name>
<keyword evidence="1" id="KW-1185">Reference proteome</keyword>
<sequence length="287" mass="33281">MGFLEDLIKNGCDEEKLQKDSLELNEIKEEGINARNIIQDEFAVEEKKIEDAYRQKLLELEGEMNEEMIKHQNDLLQIAEADRKKQKELTDQLSLMQAERTQRTITVLDAMSEEKKFEKFRRECQSVFNLFIKSRIVFRVEETSIMSAITCMCRLLTLDSLPDVASINTAFTNLSNAIDQLDAPDRKYRELFSKVQETIDDFKEQIFEIDRNIKNYGKMKDSQALPSDEQLRKDAAEIGVFFKTAKRILKELSELMAQFKIPASQVVQQAIEGQMKAHGVDQLQIKQ</sequence>
<dbReference type="AlphaFoldDB" id="A0A1I7UGG6"/>
<proteinExistence type="predicted"/>
<dbReference type="eggNOG" id="ENOG502TJRV">
    <property type="taxonomic scope" value="Eukaryota"/>
</dbReference>
<accession>A0A1I7UGG6</accession>
<dbReference type="WBParaSite" id="Csp11.Scaffold629.g9080.t1">
    <property type="protein sequence ID" value="Csp11.Scaffold629.g9080.t1"/>
    <property type="gene ID" value="Csp11.Scaffold629.g9080"/>
</dbReference>
<evidence type="ECO:0000313" key="2">
    <source>
        <dbReference type="WBParaSite" id="Csp11.Scaffold629.g9080.t1"/>
    </source>
</evidence>